<dbReference type="Gene3D" id="6.10.140.2220">
    <property type="match status" value="1"/>
</dbReference>
<dbReference type="GO" id="GO:0008757">
    <property type="term" value="F:S-adenosylmethionine-dependent methyltransferase activity"/>
    <property type="evidence" value="ECO:0007669"/>
    <property type="project" value="UniProtKB-ARBA"/>
</dbReference>
<comment type="caution">
    <text evidence="2">The sequence shown here is derived from an EMBL/GenBank/DDBJ whole genome shotgun (WGS) entry which is preliminary data.</text>
</comment>
<dbReference type="InterPro" id="IPR001214">
    <property type="entry name" value="SET_dom"/>
</dbReference>
<dbReference type="Gene3D" id="1.10.220.160">
    <property type="match status" value="1"/>
</dbReference>
<gene>
    <name evidence="2" type="ORF">RN001_008240</name>
</gene>
<dbReference type="Gene3D" id="2.170.270.10">
    <property type="entry name" value="SET domain"/>
    <property type="match status" value="1"/>
</dbReference>
<feature type="domain" description="SET" evidence="1">
    <location>
        <begin position="22"/>
        <end position="248"/>
    </location>
</feature>
<organism evidence="2 3">
    <name type="scientific">Aquatica leii</name>
    <dbReference type="NCBI Taxonomy" id="1421715"/>
    <lineage>
        <taxon>Eukaryota</taxon>
        <taxon>Metazoa</taxon>
        <taxon>Ecdysozoa</taxon>
        <taxon>Arthropoda</taxon>
        <taxon>Hexapoda</taxon>
        <taxon>Insecta</taxon>
        <taxon>Pterygota</taxon>
        <taxon>Neoptera</taxon>
        <taxon>Endopterygota</taxon>
        <taxon>Coleoptera</taxon>
        <taxon>Polyphaga</taxon>
        <taxon>Elateriformia</taxon>
        <taxon>Elateroidea</taxon>
        <taxon>Lampyridae</taxon>
        <taxon>Luciolinae</taxon>
        <taxon>Aquatica</taxon>
    </lineage>
</organism>
<dbReference type="GO" id="GO:0008170">
    <property type="term" value="F:N-methyltransferase activity"/>
    <property type="evidence" value="ECO:0007669"/>
    <property type="project" value="UniProtKB-ARBA"/>
</dbReference>
<dbReference type="SMART" id="SM00317">
    <property type="entry name" value="SET"/>
    <property type="match status" value="1"/>
</dbReference>
<dbReference type="GO" id="GO:0008276">
    <property type="term" value="F:protein methyltransferase activity"/>
    <property type="evidence" value="ECO:0007669"/>
    <property type="project" value="UniProtKB-ARBA"/>
</dbReference>
<dbReference type="PANTHER" id="PTHR46455:SF3">
    <property type="entry name" value="SET AND MYND DOMAIN CONTAINING, ARTHROPOD-SPECIFIC, MEMBER 9, ISOFORM A-RELATED"/>
    <property type="match status" value="1"/>
</dbReference>
<proteinExistence type="predicted"/>
<keyword evidence="3" id="KW-1185">Reference proteome</keyword>
<name>A0AAN7SH68_9COLE</name>
<evidence type="ECO:0000313" key="2">
    <source>
        <dbReference type="EMBL" id="KAK4880094.1"/>
    </source>
</evidence>
<dbReference type="Pfam" id="PF00856">
    <property type="entry name" value="SET"/>
    <property type="match status" value="1"/>
</dbReference>
<dbReference type="InterPro" id="IPR046341">
    <property type="entry name" value="SET_dom_sf"/>
</dbReference>
<dbReference type="EMBL" id="JARPUR010000003">
    <property type="protein sequence ID" value="KAK4880094.1"/>
    <property type="molecule type" value="Genomic_DNA"/>
</dbReference>
<protein>
    <recommendedName>
        <fullName evidence="1">SET domain-containing protein</fullName>
    </recommendedName>
</protein>
<sequence>MKKLNTLINEHLESKNIYEENPRWIIRNSDIGGRGLFANCDIKVGDVIFKDNPLIIGPRSSMLCPVVCIICYKQIDLNLCSRNCGLYVCSRDCENSLVHQQECDLINNWKTENEKTCIDSAMTKCLTPVRSLLLSDNQKELLKLLISHSGLQHGFEIDILKNKLKLDFNSDEEDLMRLTCTVLDANSFEVTVGNEHGRSGLRGLYPLSSLMNHSCVPNTMHNFDCNQNMIVKATTFIPKGNELFHSYTRFLWGTPVRRAHLARTKHFICRCARCEDPLEYGSNLSAILCENCKCVILPVYTSKMNILWKCNECKHVVTNKKVTVMLRVLGSRLNSFNTADIDVNEILEFVNNKLINYLPRINQMSVELKYKLVWILGYDPKYLWNDLSTDLLNEKEKICRELLNLLETLRAGRSKMRGLLLYELQCCLREKQRRKSDKLEMKTLVQEAQEILKDDVHAPPEFKSCNG</sequence>
<evidence type="ECO:0000313" key="3">
    <source>
        <dbReference type="Proteomes" id="UP001353858"/>
    </source>
</evidence>
<dbReference type="PANTHER" id="PTHR46455">
    <property type="entry name" value="SET AND MYND DOMAIN CONTAINING, ARTHROPOD-SPECIFIC, MEMBER 4, ISOFORM A"/>
    <property type="match status" value="1"/>
</dbReference>
<dbReference type="PROSITE" id="PS50280">
    <property type="entry name" value="SET"/>
    <property type="match status" value="1"/>
</dbReference>
<dbReference type="SUPFAM" id="SSF82199">
    <property type="entry name" value="SET domain"/>
    <property type="match status" value="1"/>
</dbReference>
<accession>A0AAN7SH68</accession>
<reference evidence="3" key="1">
    <citation type="submission" date="2023-01" db="EMBL/GenBank/DDBJ databases">
        <title>Key to firefly adult light organ development and bioluminescence: homeobox transcription factors regulate luciferase expression and transportation to peroxisome.</title>
        <authorList>
            <person name="Fu X."/>
        </authorList>
    </citation>
    <scope>NUCLEOTIDE SEQUENCE [LARGE SCALE GENOMIC DNA]</scope>
</reference>
<dbReference type="Proteomes" id="UP001353858">
    <property type="component" value="Unassembled WGS sequence"/>
</dbReference>
<evidence type="ECO:0000259" key="1">
    <source>
        <dbReference type="PROSITE" id="PS50280"/>
    </source>
</evidence>
<dbReference type="AlphaFoldDB" id="A0AAN7SH68"/>
<dbReference type="CDD" id="cd20071">
    <property type="entry name" value="SET_SMYD"/>
    <property type="match status" value="1"/>
</dbReference>
<dbReference type="InterPro" id="IPR053010">
    <property type="entry name" value="SET_SmydA-8"/>
</dbReference>